<dbReference type="KEGG" id="gfs:119642564"/>
<feature type="region of interest" description="Disordered" evidence="1">
    <location>
        <begin position="78"/>
        <end position="110"/>
    </location>
</feature>
<accession>A0A9C5ZJA7</accession>
<feature type="compositionally biased region" description="Low complexity" evidence="1">
    <location>
        <begin position="87"/>
        <end position="99"/>
    </location>
</feature>
<dbReference type="AlphaFoldDB" id="A0A9C5ZJA7"/>
<gene>
    <name evidence="3" type="primary">LOC119642564</name>
</gene>
<evidence type="ECO:0000256" key="1">
    <source>
        <dbReference type="SAM" id="MobiDB-lite"/>
    </source>
</evidence>
<reference evidence="3" key="1">
    <citation type="submission" date="2025-08" db="UniProtKB">
        <authorList>
            <consortium name="RefSeq"/>
        </authorList>
    </citation>
    <scope>IDENTIFICATION</scope>
    <source>
        <tissue evidence="3">Whole body pupa</tissue>
    </source>
</reference>
<keyword evidence="2" id="KW-1185">Reference proteome</keyword>
<dbReference type="GeneID" id="119642564"/>
<dbReference type="Proteomes" id="UP000092443">
    <property type="component" value="Unplaced"/>
</dbReference>
<organism evidence="2 3">
    <name type="scientific">Glossina fuscipes</name>
    <dbReference type="NCBI Taxonomy" id="7396"/>
    <lineage>
        <taxon>Eukaryota</taxon>
        <taxon>Metazoa</taxon>
        <taxon>Ecdysozoa</taxon>
        <taxon>Arthropoda</taxon>
        <taxon>Hexapoda</taxon>
        <taxon>Insecta</taxon>
        <taxon>Pterygota</taxon>
        <taxon>Neoptera</taxon>
        <taxon>Endopterygota</taxon>
        <taxon>Diptera</taxon>
        <taxon>Brachycera</taxon>
        <taxon>Muscomorpha</taxon>
        <taxon>Hippoboscoidea</taxon>
        <taxon>Glossinidae</taxon>
        <taxon>Glossina</taxon>
    </lineage>
</organism>
<evidence type="ECO:0000313" key="3">
    <source>
        <dbReference type="RefSeq" id="XP_037897669.1"/>
    </source>
</evidence>
<protein>
    <submittedName>
        <fullName evidence="3">Uncharacterized protein LOC119642564</fullName>
    </submittedName>
</protein>
<evidence type="ECO:0000313" key="2">
    <source>
        <dbReference type="Proteomes" id="UP000092443"/>
    </source>
</evidence>
<proteinExistence type="predicted"/>
<sequence>MLGLQRYAIVLATQFFRKATYSGNALRSSTNVATKEATQGNKSNKVTNKVEVETKGDEPVKRPKGKLIAAAFENLKDDSTKERILPEPKLSSTSPSLPSIDEQIINAKTS</sequence>
<dbReference type="RefSeq" id="XP_037897669.1">
    <property type="nucleotide sequence ID" value="XM_038041741.1"/>
</dbReference>
<name>A0A9C5ZJA7_9MUSC</name>